<dbReference type="Proteomes" id="UP001196843">
    <property type="component" value="Unassembled WGS sequence"/>
</dbReference>
<comment type="similarity">
    <text evidence="1">Belongs to the sigma-70 factor family. ECF subfamily.</text>
</comment>
<keyword evidence="3" id="KW-0805">Transcription regulation</keyword>
<name>A0ABS7HR68_9MICO</name>
<dbReference type="InterPro" id="IPR013324">
    <property type="entry name" value="RNA_pol_sigma_r3/r4-like"/>
</dbReference>
<comment type="caution">
    <text evidence="8">The sequence shown here is derived from an EMBL/GenBank/DDBJ whole genome shotgun (WGS) entry which is preliminary data.</text>
</comment>
<dbReference type="Pfam" id="PF04542">
    <property type="entry name" value="Sigma70_r2"/>
    <property type="match status" value="1"/>
</dbReference>
<evidence type="ECO:0000313" key="8">
    <source>
        <dbReference type="EMBL" id="MBW9095210.1"/>
    </source>
</evidence>
<dbReference type="RefSeq" id="WP_220301918.1">
    <property type="nucleotide sequence ID" value="NZ_JAEUAW010000015.1"/>
</dbReference>
<dbReference type="Gene3D" id="3.10.450.50">
    <property type="match status" value="1"/>
</dbReference>
<dbReference type="PANTHER" id="PTHR30173:SF36">
    <property type="entry name" value="ECF RNA POLYMERASE SIGMA FACTOR SIGJ"/>
    <property type="match status" value="1"/>
</dbReference>
<keyword evidence="5" id="KW-0804">Transcription</keyword>
<dbReference type="NCBIfam" id="NF007214">
    <property type="entry name" value="PRK09636.1"/>
    <property type="match status" value="1"/>
</dbReference>
<evidence type="ECO:0000256" key="1">
    <source>
        <dbReference type="ARBA" id="ARBA00010641"/>
    </source>
</evidence>
<dbReference type="Pfam" id="PF08281">
    <property type="entry name" value="Sigma70_r4_2"/>
    <property type="match status" value="1"/>
</dbReference>
<dbReference type="InterPro" id="IPR013249">
    <property type="entry name" value="RNA_pol_sigma70_r4_t2"/>
</dbReference>
<proteinExistence type="inferred from homology"/>
<feature type="domain" description="RNA polymerase sigma-70 region 2" evidence="6">
    <location>
        <begin position="10"/>
        <end position="73"/>
    </location>
</feature>
<organism evidence="8 9">
    <name type="scientific">Microbacterium jejuense</name>
    <dbReference type="NCBI Taxonomy" id="1263637"/>
    <lineage>
        <taxon>Bacteria</taxon>
        <taxon>Bacillati</taxon>
        <taxon>Actinomycetota</taxon>
        <taxon>Actinomycetes</taxon>
        <taxon>Micrococcales</taxon>
        <taxon>Microbacteriaceae</taxon>
        <taxon>Microbacterium</taxon>
    </lineage>
</organism>
<comment type="subunit">
    <text evidence="2">Interacts transiently with the RNA polymerase catalytic core formed by RpoA, RpoB, RpoC and RpoZ (2 alpha, 1 beta, 1 beta' and 1 omega subunit) to form the RNA polymerase holoenzyme that can initiate transcription.</text>
</comment>
<dbReference type="InterPro" id="IPR014284">
    <property type="entry name" value="RNA_pol_sigma-70_dom"/>
</dbReference>
<dbReference type="EMBL" id="JAEUAW010000015">
    <property type="protein sequence ID" value="MBW9095210.1"/>
    <property type="molecule type" value="Genomic_DNA"/>
</dbReference>
<evidence type="ECO:0000256" key="3">
    <source>
        <dbReference type="ARBA" id="ARBA00023015"/>
    </source>
</evidence>
<dbReference type="InterPro" id="IPR007627">
    <property type="entry name" value="RNA_pol_sigma70_r2"/>
</dbReference>
<evidence type="ECO:0000259" key="6">
    <source>
        <dbReference type="Pfam" id="PF04542"/>
    </source>
</evidence>
<accession>A0ABS7HR68</accession>
<dbReference type="InterPro" id="IPR032710">
    <property type="entry name" value="NTF2-like_dom_sf"/>
</dbReference>
<keyword evidence="9" id="KW-1185">Reference proteome</keyword>
<evidence type="ECO:0000256" key="4">
    <source>
        <dbReference type="ARBA" id="ARBA00023082"/>
    </source>
</evidence>
<sequence>MDLAVEAPTLRPLMFSIAYRMLGSVADAEDVVQAGMLRLHERTAGGQAIDRPDAFASTVATRLSIDALRSAHRTRELYVGPWLPEPLLVDDEDPAHRIEQDETVSLAVLTMLERLGPVERAVFVLREALGFDYAEIARIVERDQAACRQILHRARQRVTTGSARYNADDADAARLVGEFVDALRAGDVDAVMRVLSDDVVFTADGGGRAPAIQRPMTGDLAVARFLVGLMRRGATLGVTLRMTRANGEPCIVFRSSDGATLSVLTLHVHDGAIGAIANQLNPDKLQHLAPVGDLFALVRQEGAWPST</sequence>
<gene>
    <name evidence="8" type="primary">sigJ</name>
    <name evidence="8" type="ORF">JNB62_16120</name>
</gene>
<protein>
    <submittedName>
        <fullName evidence="8">RNA polymerase sigma factor SigJ</fullName>
    </submittedName>
</protein>
<keyword evidence="4" id="KW-0731">Sigma factor</keyword>
<feature type="domain" description="RNA polymerase sigma factor 70 region 4 type 2" evidence="7">
    <location>
        <begin position="106"/>
        <end position="157"/>
    </location>
</feature>
<dbReference type="NCBIfam" id="TIGR02937">
    <property type="entry name" value="sigma70-ECF"/>
    <property type="match status" value="1"/>
</dbReference>
<dbReference type="Gene3D" id="1.10.1740.10">
    <property type="match status" value="1"/>
</dbReference>
<dbReference type="PANTHER" id="PTHR30173">
    <property type="entry name" value="SIGMA 19 FACTOR"/>
    <property type="match status" value="1"/>
</dbReference>
<dbReference type="SUPFAM" id="SSF88659">
    <property type="entry name" value="Sigma3 and sigma4 domains of RNA polymerase sigma factors"/>
    <property type="match status" value="1"/>
</dbReference>
<evidence type="ECO:0000259" key="7">
    <source>
        <dbReference type="Pfam" id="PF08281"/>
    </source>
</evidence>
<evidence type="ECO:0000256" key="5">
    <source>
        <dbReference type="ARBA" id="ARBA00023163"/>
    </source>
</evidence>
<dbReference type="InterPro" id="IPR013325">
    <property type="entry name" value="RNA_pol_sigma_r2"/>
</dbReference>
<dbReference type="SUPFAM" id="SSF54427">
    <property type="entry name" value="NTF2-like"/>
    <property type="match status" value="1"/>
</dbReference>
<dbReference type="InterPro" id="IPR036388">
    <property type="entry name" value="WH-like_DNA-bd_sf"/>
</dbReference>
<evidence type="ECO:0000256" key="2">
    <source>
        <dbReference type="ARBA" id="ARBA00011344"/>
    </source>
</evidence>
<dbReference type="Gene3D" id="1.10.10.10">
    <property type="entry name" value="Winged helix-like DNA-binding domain superfamily/Winged helix DNA-binding domain"/>
    <property type="match status" value="1"/>
</dbReference>
<evidence type="ECO:0000313" key="9">
    <source>
        <dbReference type="Proteomes" id="UP001196843"/>
    </source>
</evidence>
<reference evidence="8 9" key="1">
    <citation type="journal article" date="2021" name="MBio">
        <title>Poor Competitiveness of Bradyrhizobium in Pigeon Pea Root Colonization in Indian Soils.</title>
        <authorList>
            <person name="Chalasani D."/>
            <person name="Basu A."/>
            <person name="Pullabhotla S.V.S.R.N."/>
            <person name="Jorrin B."/>
            <person name="Neal A.L."/>
            <person name="Poole P.S."/>
            <person name="Podile A.R."/>
            <person name="Tkacz A."/>
        </authorList>
    </citation>
    <scope>NUCLEOTIDE SEQUENCE [LARGE SCALE GENOMIC DNA]</scope>
    <source>
        <strain evidence="8 9">HU14</strain>
    </source>
</reference>
<dbReference type="InterPro" id="IPR052704">
    <property type="entry name" value="ECF_Sigma-70_Domain"/>
</dbReference>
<dbReference type="SUPFAM" id="SSF88946">
    <property type="entry name" value="Sigma2 domain of RNA polymerase sigma factors"/>
    <property type="match status" value="1"/>
</dbReference>